<accession>A0A1F8E9P4</accession>
<dbReference type="Pfam" id="PF13529">
    <property type="entry name" value="Peptidase_C39_2"/>
    <property type="match status" value="1"/>
</dbReference>
<dbReference type="AlphaFoldDB" id="A0A1F8E9P4"/>
<name>A0A1F8E9P4_9BACT</name>
<evidence type="ECO:0000259" key="1">
    <source>
        <dbReference type="Pfam" id="PF13529"/>
    </source>
</evidence>
<organism evidence="2 3">
    <name type="scientific">Candidatus Yanofskybacteria bacterium RIFCSPHIGHO2_01_FULL_41_21</name>
    <dbReference type="NCBI Taxonomy" id="1802660"/>
    <lineage>
        <taxon>Bacteria</taxon>
        <taxon>Candidatus Yanofskyibacteriota</taxon>
    </lineage>
</organism>
<comment type="caution">
    <text evidence="2">The sequence shown here is derived from an EMBL/GenBank/DDBJ whole genome shotgun (WGS) entry which is preliminary data.</text>
</comment>
<proteinExistence type="predicted"/>
<evidence type="ECO:0000313" key="2">
    <source>
        <dbReference type="EMBL" id="OGM97621.1"/>
    </source>
</evidence>
<sequence>MKDIKLDVPLCNQHDTAHDESWAYRMCAICSLWMLLKYHDEKFNTSAMDLLHEVLVQNGYLENIGWRHWGIVKVAENHGLKLKYAEKFFYTPEEKEIGAGIISVNLKNNHPVIVSVFHHLNPAKGGHMVVVHGLQEFNDVTIGYYIQDPDASFRGHNYFLTKEEFFSGWRGGLIYQGEC</sequence>
<protein>
    <recommendedName>
        <fullName evidence="1">Peptidase C39-like domain-containing protein</fullName>
    </recommendedName>
</protein>
<dbReference type="Gene3D" id="3.90.70.10">
    <property type="entry name" value="Cysteine proteinases"/>
    <property type="match status" value="1"/>
</dbReference>
<feature type="domain" description="Peptidase C39-like" evidence="1">
    <location>
        <begin position="6"/>
        <end position="149"/>
    </location>
</feature>
<gene>
    <name evidence="2" type="ORF">A2735_03380</name>
</gene>
<dbReference type="Proteomes" id="UP000178520">
    <property type="component" value="Unassembled WGS sequence"/>
</dbReference>
<evidence type="ECO:0000313" key="3">
    <source>
        <dbReference type="Proteomes" id="UP000178520"/>
    </source>
</evidence>
<reference evidence="2 3" key="1">
    <citation type="journal article" date="2016" name="Nat. Commun.">
        <title>Thousands of microbial genomes shed light on interconnected biogeochemical processes in an aquifer system.</title>
        <authorList>
            <person name="Anantharaman K."/>
            <person name="Brown C.T."/>
            <person name="Hug L.A."/>
            <person name="Sharon I."/>
            <person name="Castelle C.J."/>
            <person name="Probst A.J."/>
            <person name="Thomas B.C."/>
            <person name="Singh A."/>
            <person name="Wilkins M.J."/>
            <person name="Karaoz U."/>
            <person name="Brodie E.L."/>
            <person name="Williams K.H."/>
            <person name="Hubbard S.S."/>
            <person name="Banfield J.F."/>
        </authorList>
    </citation>
    <scope>NUCLEOTIDE SEQUENCE [LARGE SCALE GENOMIC DNA]</scope>
</reference>
<dbReference type="InterPro" id="IPR039564">
    <property type="entry name" value="Peptidase_C39-like"/>
</dbReference>
<dbReference type="EMBL" id="MGJA01000010">
    <property type="protein sequence ID" value="OGM97621.1"/>
    <property type="molecule type" value="Genomic_DNA"/>
</dbReference>